<evidence type="ECO:0000313" key="2">
    <source>
        <dbReference type="Proteomes" id="UP000250275"/>
    </source>
</evidence>
<dbReference type="Proteomes" id="UP000250275">
    <property type="component" value="Unassembled WGS sequence"/>
</dbReference>
<keyword evidence="2" id="KW-1185">Reference proteome</keyword>
<name>A0A310S813_9HYME</name>
<organism evidence="1 2">
    <name type="scientific">Eufriesea mexicana</name>
    <dbReference type="NCBI Taxonomy" id="516756"/>
    <lineage>
        <taxon>Eukaryota</taxon>
        <taxon>Metazoa</taxon>
        <taxon>Ecdysozoa</taxon>
        <taxon>Arthropoda</taxon>
        <taxon>Hexapoda</taxon>
        <taxon>Insecta</taxon>
        <taxon>Pterygota</taxon>
        <taxon>Neoptera</taxon>
        <taxon>Endopterygota</taxon>
        <taxon>Hymenoptera</taxon>
        <taxon>Apocrita</taxon>
        <taxon>Aculeata</taxon>
        <taxon>Apoidea</taxon>
        <taxon>Anthophila</taxon>
        <taxon>Apidae</taxon>
        <taxon>Eufriesea</taxon>
    </lineage>
</organism>
<proteinExistence type="predicted"/>
<accession>A0A310S813</accession>
<gene>
    <name evidence="1" type="ORF">WN48_08310</name>
</gene>
<protein>
    <submittedName>
        <fullName evidence="1">Uncharacterized protein</fullName>
    </submittedName>
</protein>
<evidence type="ECO:0000313" key="1">
    <source>
        <dbReference type="EMBL" id="OAD54142.1"/>
    </source>
</evidence>
<dbReference type="EMBL" id="KQ765119">
    <property type="protein sequence ID" value="OAD54142.1"/>
    <property type="molecule type" value="Genomic_DNA"/>
</dbReference>
<reference evidence="1 2" key="1">
    <citation type="submission" date="2015-07" db="EMBL/GenBank/DDBJ databases">
        <title>The genome of Eufriesea mexicana.</title>
        <authorList>
            <person name="Pan H."/>
            <person name="Kapheim K."/>
        </authorList>
    </citation>
    <scope>NUCLEOTIDE SEQUENCE [LARGE SCALE GENOMIC DNA]</scope>
    <source>
        <strain evidence="1">0111107269</strain>
        <tissue evidence="1">Whole body</tissue>
    </source>
</reference>
<dbReference type="AlphaFoldDB" id="A0A310S813"/>
<feature type="non-terminal residue" evidence="1">
    <location>
        <position position="1"/>
    </location>
</feature>
<sequence>LVNHFVYSGLFVTGSGHDVLVVGRDVAAQHRRGLLRLQKELIWIPMWSLEDSFLHGSTQRDMPNIIVALQAVQLRYVLDTATASVSDVPDFNAPFTARVDVLGRIRDRNGAHNLAVSQGINLTRVTWNSRPYQSVCGEWHRLQLTLAVHMERVRSAVECKTLMPLSLLPLQNKTSHKCKLRIWQTEVAVRRRRLWRLIAAGRQTLIALRWRLLRRWRMIDPRCQGTRDSAHSWRTAARPPRRRHRCTRLVDLERSYIFTFQRRCATSGGTSAPRGWSVFYGCRASTGNRPHVYWSAQLLQGAVLTWI</sequence>